<feature type="transmembrane region" description="Helical" evidence="2">
    <location>
        <begin position="6"/>
        <end position="23"/>
    </location>
</feature>
<name>A0A8J3LA92_9ACTN</name>
<dbReference type="Proteomes" id="UP000660339">
    <property type="component" value="Unassembled WGS sequence"/>
</dbReference>
<gene>
    <name evidence="3" type="ORF">Cme02nite_33970</name>
</gene>
<dbReference type="AlphaFoldDB" id="A0A8J3LA92"/>
<evidence type="ECO:0000313" key="4">
    <source>
        <dbReference type="Proteomes" id="UP000660339"/>
    </source>
</evidence>
<feature type="transmembrane region" description="Helical" evidence="2">
    <location>
        <begin position="35"/>
        <end position="52"/>
    </location>
</feature>
<evidence type="ECO:0000313" key="3">
    <source>
        <dbReference type="EMBL" id="GIG15065.1"/>
    </source>
</evidence>
<evidence type="ECO:0000256" key="1">
    <source>
        <dbReference type="SAM" id="MobiDB-lite"/>
    </source>
</evidence>
<evidence type="ECO:0000256" key="2">
    <source>
        <dbReference type="SAM" id="Phobius"/>
    </source>
</evidence>
<feature type="region of interest" description="Disordered" evidence="1">
    <location>
        <begin position="186"/>
        <end position="214"/>
    </location>
</feature>
<proteinExistence type="predicted"/>
<feature type="compositionally biased region" description="Basic and acidic residues" evidence="1">
    <location>
        <begin position="202"/>
        <end position="214"/>
    </location>
</feature>
<sequence length="214" mass="23276">MYMADVPGIASTIAAVVLPLLLVSTARKVFSRPPGCLELVVLAVWTAFNIWQAHWASTPTWATVLNYVAVAAVFVLGVRAMARYARASRPQPIDPAELQRFIEHVTADDAFPVVVFGVSPTGAIAFSFGPASDQTAMIELTSGCPLSFVQGRIDAMLGPQSPLITQWREGLAENINHRVVLSRDTQHGSWTGKLKQHNGPAYDERTCPYHGDHP</sequence>
<comment type="caution">
    <text evidence="3">The sequence shown here is derived from an EMBL/GenBank/DDBJ whole genome shotgun (WGS) entry which is preliminary data.</text>
</comment>
<keyword evidence="2" id="KW-0812">Transmembrane</keyword>
<keyword evidence="4" id="KW-1185">Reference proteome</keyword>
<organism evidence="3 4">
    <name type="scientific">Catellatospora methionotrophica</name>
    <dbReference type="NCBI Taxonomy" id="121620"/>
    <lineage>
        <taxon>Bacteria</taxon>
        <taxon>Bacillati</taxon>
        <taxon>Actinomycetota</taxon>
        <taxon>Actinomycetes</taxon>
        <taxon>Micromonosporales</taxon>
        <taxon>Micromonosporaceae</taxon>
        <taxon>Catellatospora</taxon>
    </lineage>
</organism>
<keyword evidence="2" id="KW-0472">Membrane</keyword>
<feature type="transmembrane region" description="Helical" evidence="2">
    <location>
        <begin position="64"/>
        <end position="82"/>
    </location>
</feature>
<dbReference type="EMBL" id="BONJ01000019">
    <property type="protein sequence ID" value="GIG15065.1"/>
    <property type="molecule type" value="Genomic_DNA"/>
</dbReference>
<protein>
    <submittedName>
        <fullName evidence="3">Uncharacterized protein</fullName>
    </submittedName>
</protein>
<keyword evidence="2" id="KW-1133">Transmembrane helix</keyword>
<reference evidence="3" key="1">
    <citation type="submission" date="2021-01" db="EMBL/GenBank/DDBJ databases">
        <title>Whole genome shotgun sequence of Catellatospora methionotrophica NBRC 14553.</title>
        <authorList>
            <person name="Komaki H."/>
            <person name="Tamura T."/>
        </authorList>
    </citation>
    <scope>NUCLEOTIDE SEQUENCE</scope>
    <source>
        <strain evidence="3">NBRC 14553</strain>
    </source>
</reference>
<accession>A0A8J3LA92</accession>